<evidence type="ECO:0000313" key="3">
    <source>
        <dbReference type="EMBL" id="KXJ92270.1"/>
    </source>
</evidence>
<dbReference type="Pfam" id="PF07574">
    <property type="entry name" value="SMC_Nse1"/>
    <property type="match status" value="1"/>
</dbReference>
<sequence length="139" mass="16120">MFEKYNTPRIEAMCLDSMQANKLRTPPPPAEDTTTVMDEDDEDGEGEARQQQQQTLKGLKSSEAEAVMHSMVDEGWFDKTREGFYMLSCRAILELRQWLVDAYNDPDAEEGEWRRVKHCEACREIVTVGKRCPERDCHM</sequence>
<dbReference type="Gene3D" id="1.10.10.10">
    <property type="entry name" value="Winged helix-like DNA-binding domain superfamily/Winged helix DNA-binding domain"/>
    <property type="match status" value="1"/>
</dbReference>
<accession>A0A136J4Z7</accession>
<comment type="subcellular location">
    <subcellularLocation>
        <location evidence="1">Nucleus</location>
    </subcellularLocation>
</comment>
<comment type="catalytic activity">
    <reaction evidence="1">
        <text>S-ubiquitinyl-[E2 ubiquitin-conjugating enzyme]-L-cysteine + [acceptor protein]-L-lysine = [E2 ubiquitin-conjugating enzyme]-L-cysteine + N(6)-ubiquitinyl-[acceptor protein]-L-lysine.</text>
        <dbReference type="EC" id="2.3.2.27"/>
    </reaction>
</comment>
<dbReference type="PANTHER" id="PTHR20973">
    <property type="entry name" value="NON-SMC ELEMENT 1-RELATED"/>
    <property type="match status" value="1"/>
</dbReference>
<dbReference type="AlphaFoldDB" id="A0A136J4Z7"/>
<dbReference type="Proteomes" id="UP000070501">
    <property type="component" value="Unassembled WGS sequence"/>
</dbReference>
<keyword evidence="1" id="KW-0227">DNA damage</keyword>
<keyword evidence="1" id="KW-0233">DNA recombination</keyword>
<keyword evidence="1" id="KW-0539">Nucleus</keyword>
<protein>
    <recommendedName>
        <fullName evidence="1">Non-structural maintenance of chromosomes element 1 homolog</fullName>
        <ecNumber evidence="1">2.3.2.27</ecNumber>
    </recommendedName>
</protein>
<evidence type="ECO:0000256" key="2">
    <source>
        <dbReference type="SAM" id="MobiDB-lite"/>
    </source>
</evidence>
<comment type="function">
    <text evidence="1">Acts in a DNA repair pathway for removal of UV-induced DNA damage that is distinct from classical nucleotide excision repair and in repair of ionizing radiation damage. Functions in homologous recombination repair of DNA double strand breaks and in recovery of stalled replication forks.</text>
</comment>
<dbReference type="EC" id="2.3.2.27" evidence="1"/>
<dbReference type="OrthoDB" id="185455at2759"/>
<evidence type="ECO:0000256" key="1">
    <source>
        <dbReference type="RuleBase" id="RU368018"/>
    </source>
</evidence>
<evidence type="ECO:0000313" key="4">
    <source>
        <dbReference type="Proteomes" id="UP000070501"/>
    </source>
</evidence>
<keyword evidence="1" id="KW-0863">Zinc-finger</keyword>
<dbReference type="GO" id="GO:0005634">
    <property type="term" value="C:nucleus"/>
    <property type="evidence" value="ECO:0007669"/>
    <property type="project" value="UniProtKB-SubCell"/>
</dbReference>
<dbReference type="EMBL" id="KQ964249">
    <property type="protein sequence ID" value="KXJ92270.1"/>
    <property type="molecule type" value="Genomic_DNA"/>
</dbReference>
<dbReference type="InterPro" id="IPR036388">
    <property type="entry name" value="WH-like_DNA-bd_sf"/>
</dbReference>
<dbReference type="GO" id="GO:0008270">
    <property type="term" value="F:zinc ion binding"/>
    <property type="evidence" value="ECO:0007669"/>
    <property type="project" value="UniProtKB-KW"/>
</dbReference>
<gene>
    <name evidence="3" type="ORF">Micbo1qcDRAFT_162466</name>
</gene>
<feature type="region of interest" description="Disordered" evidence="2">
    <location>
        <begin position="16"/>
        <end position="61"/>
    </location>
</feature>
<organism evidence="3 4">
    <name type="scientific">Microdochium bolleyi</name>
    <dbReference type="NCBI Taxonomy" id="196109"/>
    <lineage>
        <taxon>Eukaryota</taxon>
        <taxon>Fungi</taxon>
        <taxon>Dikarya</taxon>
        <taxon>Ascomycota</taxon>
        <taxon>Pezizomycotina</taxon>
        <taxon>Sordariomycetes</taxon>
        <taxon>Xylariomycetidae</taxon>
        <taxon>Xylariales</taxon>
        <taxon>Microdochiaceae</taxon>
        <taxon>Microdochium</taxon>
    </lineage>
</organism>
<keyword evidence="1" id="KW-0234">DNA repair</keyword>
<keyword evidence="1" id="KW-0479">Metal-binding</keyword>
<proteinExistence type="inferred from homology"/>
<keyword evidence="1" id="KW-0862">Zinc</keyword>
<dbReference type="GO" id="GO:0061630">
    <property type="term" value="F:ubiquitin protein ligase activity"/>
    <property type="evidence" value="ECO:0007669"/>
    <property type="project" value="UniProtKB-EC"/>
</dbReference>
<reference evidence="4" key="1">
    <citation type="submission" date="2016-02" db="EMBL/GenBank/DDBJ databases">
        <title>Draft genome sequence of Microdochium bolleyi, a fungal endophyte of beachgrass.</title>
        <authorList>
            <consortium name="DOE Joint Genome Institute"/>
            <person name="David A.S."/>
            <person name="May G."/>
            <person name="Haridas S."/>
            <person name="Lim J."/>
            <person name="Wang M."/>
            <person name="Labutti K."/>
            <person name="Lipzen A."/>
            <person name="Barry K."/>
            <person name="Grigoriev I.V."/>
        </authorList>
    </citation>
    <scope>NUCLEOTIDE SEQUENCE [LARGE SCALE GENOMIC DNA]</scope>
    <source>
        <strain evidence="4">J235TASD1</strain>
    </source>
</reference>
<dbReference type="GO" id="GO:0000724">
    <property type="term" value="P:double-strand break repair via homologous recombination"/>
    <property type="evidence" value="ECO:0007669"/>
    <property type="project" value="TreeGrafter"/>
</dbReference>
<dbReference type="STRING" id="196109.A0A136J4Z7"/>
<keyword evidence="1" id="KW-0808">Transferase</keyword>
<dbReference type="InParanoid" id="A0A136J4Z7"/>
<name>A0A136J4Z7_9PEZI</name>
<comment type="subunit">
    <text evidence="1">Component of the Smc5-Smc6 complex.</text>
</comment>
<dbReference type="GO" id="GO:0030915">
    <property type="term" value="C:Smc5-Smc6 complex"/>
    <property type="evidence" value="ECO:0007669"/>
    <property type="project" value="UniProtKB-UniRule"/>
</dbReference>
<comment type="similarity">
    <text evidence="1">Belongs to the NSE1 family.</text>
</comment>
<keyword evidence="1" id="KW-0833">Ubl conjugation pathway</keyword>
<keyword evidence="4" id="KW-1185">Reference proteome</keyword>
<dbReference type="PANTHER" id="PTHR20973:SF0">
    <property type="entry name" value="NON-STRUCTURAL MAINTENANCE OF CHROMOSOMES ELEMENT 1 HOMOLOG"/>
    <property type="match status" value="1"/>
</dbReference>
<feature type="non-terminal residue" evidence="3">
    <location>
        <position position="139"/>
    </location>
</feature>
<dbReference type="InterPro" id="IPR011513">
    <property type="entry name" value="Nse1"/>
</dbReference>